<dbReference type="PANTHER" id="PTHR43581">
    <property type="entry name" value="ATP/GTP PHOSPHATASE"/>
    <property type="match status" value="1"/>
</dbReference>
<comment type="caution">
    <text evidence="4">The sequence shown here is derived from an EMBL/GenBank/DDBJ whole genome shotgun (WGS) entry which is preliminary data.</text>
</comment>
<dbReference type="GO" id="GO:0016887">
    <property type="term" value="F:ATP hydrolysis activity"/>
    <property type="evidence" value="ECO:0007669"/>
    <property type="project" value="InterPro"/>
</dbReference>
<dbReference type="AlphaFoldDB" id="A0A5U2TKJ8"/>
<evidence type="ECO:0000256" key="1">
    <source>
        <dbReference type="SAM" id="MobiDB-lite"/>
    </source>
</evidence>
<dbReference type="EMBL" id="AAGKYS010000013">
    <property type="protein sequence ID" value="EBP1998126.1"/>
    <property type="molecule type" value="Genomic_DNA"/>
</dbReference>
<evidence type="ECO:0000313" key="3">
    <source>
        <dbReference type="EMBL" id="EBP1894696.1"/>
    </source>
</evidence>
<dbReference type="Pfam" id="PF13304">
    <property type="entry name" value="AAA_21"/>
    <property type="match status" value="1"/>
</dbReference>
<accession>A0A5U2TKJ8</accession>
<evidence type="ECO:0000313" key="4">
    <source>
        <dbReference type="EMBL" id="EBP1998126.1"/>
    </source>
</evidence>
<dbReference type="EMBL" id="AAGKXW010000015">
    <property type="protein sequence ID" value="EBP1894696.1"/>
    <property type="molecule type" value="Genomic_DNA"/>
</dbReference>
<protein>
    <submittedName>
        <fullName evidence="4">AAA family ATPase</fullName>
    </submittedName>
</protein>
<dbReference type="PANTHER" id="PTHR43581:SF4">
    <property type="entry name" value="ATP_GTP PHOSPHATASE"/>
    <property type="match status" value="1"/>
</dbReference>
<feature type="domain" description="ATPase AAA-type core" evidence="2">
    <location>
        <begin position="436"/>
        <end position="704"/>
    </location>
</feature>
<organism evidence="4">
    <name type="scientific">Salmonella enterica</name>
    <name type="common">Salmonella choleraesuis</name>
    <dbReference type="NCBI Taxonomy" id="28901"/>
    <lineage>
        <taxon>Bacteria</taxon>
        <taxon>Pseudomonadati</taxon>
        <taxon>Pseudomonadota</taxon>
        <taxon>Gammaproteobacteria</taxon>
        <taxon>Enterobacterales</taxon>
        <taxon>Enterobacteriaceae</taxon>
        <taxon>Salmonella</taxon>
    </lineage>
</organism>
<feature type="region of interest" description="Disordered" evidence="1">
    <location>
        <begin position="280"/>
        <end position="299"/>
    </location>
</feature>
<dbReference type="InterPro" id="IPR027417">
    <property type="entry name" value="P-loop_NTPase"/>
</dbReference>
<dbReference type="InterPro" id="IPR051396">
    <property type="entry name" value="Bact_Antivir_Def_Nuclease"/>
</dbReference>
<gene>
    <name evidence="3" type="ORF">OC14_21430</name>
    <name evidence="4" type="ORF">ON61_21655</name>
</gene>
<dbReference type="Gene3D" id="3.40.50.300">
    <property type="entry name" value="P-loop containing nucleotide triphosphate hydrolases"/>
    <property type="match status" value="1"/>
</dbReference>
<name>A0A5U2TKJ8_SALER</name>
<proteinExistence type="predicted"/>
<sequence length="754" mass="87135">METIRGIAMTTEYTKEQSKATRSSRNLKNLYLDPNNYRFVDNENHKFVTEDNILDPQVQKRSRTFIEGKGKENIRDLIASFKANGFLDVDRIQARELGDNKYLVLEGNRRVTALKALQEDFDNGYDIGNLDPAIFRSVPFEIHSREDNEKHLIVMGLKHISGNKKWSTYNQSKLLYDFLKPYENKNREEYVNKENELVNSLGITKHRLRSMLRVFNLIQSYKLSEYSEQFSPSMVGIFEETMKKPIIKNWLGWNDSGYFAENKLNLERFFSWISTTEEYSDLEEDEESEEHENSNGDEYNQIEPIITKSLEIRDLALFIDNENAIKVMEDERSLARGLVSSGSVDKQNYQNALSSLTDSLNSLINYRTLVSVDDTAILDAAKEKLLQITPKKSSLNIEGGNYTTVFEFGNVSHFKNINIIKYKKIKKFQIDNLNRINIFAGFNNTGKTSLLEAVYLLTQRNDIGSHFKMIGRKNKCFLLSPVFLNSIFQDIISVEGQFNNIDVSIFMEKFDEVNIDKKDDYIASYKLISKVDTSSVESTVHTFIHERMQRIADPVSHLCASSFKSPYFQDIEDTIIDYNKSVELKVPSNNGEYQTAINMVIEFMRSVENTIIDIRYVEEMDIGRFLVDSQLSSDRNFDLTSYGEGIQRIFNIALSFASCRNGVLLIDEFETAIHFSLLKEFTKLTQKLAEIFNVQLFITSHSNECIRAFIENGYRNDCITGFRMLSDGDKVTTKRVDGDRFQYLIENIDLDIRG</sequence>
<dbReference type="SUPFAM" id="SSF52540">
    <property type="entry name" value="P-loop containing nucleoside triphosphate hydrolases"/>
    <property type="match status" value="1"/>
</dbReference>
<dbReference type="InterPro" id="IPR003959">
    <property type="entry name" value="ATPase_AAA_core"/>
</dbReference>
<feature type="compositionally biased region" description="Acidic residues" evidence="1">
    <location>
        <begin position="280"/>
        <end position="290"/>
    </location>
</feature>
<reference evidence="4" key="1">
    <citation type="submission" date="2018-07" db="EMBL/GenBank/DDBJ databases">
        <authorList>
            <consortium name="PulseNet: The National Subtyping Network for Foodborne Disease Surveillance"/>
            <person name="Tarr C.L."/>
            <person name="Trees E."/>
            <person name="Katz L.S."/>
            <person name="Carleton-Romer H.A."/>
            <person name="Stroika S."/>
            <person name="Kucerova Z."/>
            <person name="Roache K.F."/>
            <person name="Sabol A.L."/>
            <person name="Besser J."/>
            <person name="Gerner-Smidt P."/>
        </authorList>
    </citation>
    <scope>NUCLEOTIDE SEQUENCE</scope>
    <source>
        <strain evidence="4">2014K-0826</strain>
        <strain evidence="3">2014K-0827</strain>
    </source>
</reference>
<evidence type="ECO:0000259" key="2">
    <source>
        <dbReference type="Pfam" id="PF13304"/>
    </source>
</evidence>
<dbReference type="GO" id="GO:0005524">
    <property type="term" value="F:ATP binding"/>
    <property type="evidence" value="ECO:0007669"/>
    <property type="project" value="InterPro"/>
</dbReference>